<dbReference type="EMBL" id="JAHRHJ020000002">
    <property type="protein sequence ID" value="KAH9325759.1"/>
    <property type="molecule type" value="Genomic_DNA"/>
</dbReference>
<reference evidence="1 2" key="1">
    <citation type="journal article" date="2021" name="Nat. Plants">
        <title>The Taxus genome provides insights into paclitaxel biosynthesis.</title>
        <authorList>
            <person name="Xiong X."/>
            <person name="Gou J."/>
            <person name="Liao Q."/>
            <person name="Li Y."/>
            <person name="Zhou Q."/>
            <person name="Bi G."/>
            <person name="Li C."/>
            <person name="Du R."/>
            <person name="Wang X."/>
            <person name="Sun T."/>
            <person name="Guo L."/>
            <person name="Liang H."/>
            <person name="Lu P."/>
            <person name="Wu Y."/>
            <person name="Zhang Z."/>
            <person name="Ro D.K."/>
            <person name="Shang Y."/>
            <person name="Huang S."/>
            <person name="Yan J."/>
        </authorList>
    </citation>
    <scope>NUCLEOTIDE SEQUENCE [LARGE SCALE GENOMIC DNA]</scope>
    <source>
        <strain evidence="1">Ta-2019</strain>
    </source>
</reference>
<proteinExistence type="predicted"/>
<sequence length="65" mass="7372">PPPMCWGRKTRPYIRVLDSRLEGIVGRDEQLAEHLKKGVNPGAASIPLREQALKAHRMQLKKQSN</sequence>
<keyword evidence="2" id="KW-1185">Reference proteome</keyword>
<feature type="non-terminal residue" evidence="1">
    <location>
        <position position="65"/>
    </location>
</feature>
<gene>
    <name evidence="1" type="ORF">KI387_005937</name>
</gene>
<evidence type="ECO:0000313" key="2">
    <source>
        <dbReference type="Proteomes" id="UP000824469"/>
    </source>
</evidence>
<name>A0AA38LIY0_TAXCH</name>
<dbReference type="Proteomes" id="UP000824469">
    <property type="component" value="Unassembled WGS sequence"/>
</dbReference>
<evidence type="ECO:0000313" key="1">
    <source>
        <dbReference type="EMBL" id="KAH9325759.1"/>
    </source>
</evidence>
<organism evidence="1 2">
    <name type="scientific">Taxus chinensis</name>
    <name type="common">Chinese yew</name>
    <name type="synonym">Taxus wallichiana var. chinensis</name>
    <dbReference type="NCBI Taxonomy" id="29808"/>
    <lineage>
        <taxon>Eukaryota</taxon>
        <taxon>Viridiplantae</taxon>
        <taxon>Streptophyta</taxon>
        <taxon>Embryophyta</taxon>
        <taxon>Tracheophyta</taxon>
        <taxon>Spermatophyta</taxon>
        <taxon>Pinopsida</taxon>
        <taxon>Pinidae</taxon>
        <taxon>Conifers II</taxon>
        <taxon>Cupressales</taxon>
        <taxon>Taxaceae</taxon>
        <taxon>Taxus</taxon>
    </lineage>
</organism>
<comment type="caution">
    <text evidence="1">The sequence shown here is derived from an EMBL/GenBank/DDBJ whole genome shotgun (WGS) entry which is preliminary data.</text>
</comment>
<protein>
    <submittedName>
        <fullName evidence="1">Uncharacterized protein</fullName>
    </submittedName>
</protein>
<accession>A0AA38LIY0</accession>
<dbReference type="AlphaFoldDB" id="A0AA38LIY0"/>
<feature type="non-terminal residue" evidence="1">
    <location>
        <position position="1"/>
    </location>
</feature>